<evidence type="ECO:0000256" key="3">
    <source>
        <dbReference type="ARBA" id="ARBA00022741"/>
    </source>
</evidence>
<keyword evidence="4" id="KW-0611">Plant defense</keyword>
<dbReference type="Pfam" id="PF25019">
    <property type="entry name" value="LRR_R13L1-DRL21"/>
    <property type="match status" value="1"/>
</dbReference>
<dbReference type="Gramene" id="AUR62025511-RA">
    <property type="protein sequence ID" value="AUR62025511-RA:cds"/>
    <property type="gene ID" value="AUR62025511"/>
</dbReference>
<evidence type="ECO:0000259" key="6">
    <source>
        <dbReference type="Pfam" id="PF00931"/>
    </source>
</evidence>
<keyword evidence="12" id="KW-1185">Reference proteome</keyword>
<evidence type="ECO:0000256" key="5">
    <source>
        <dbReference type="ARBA" id="ARBA00022840"/>
    </source>
</evidence>
<dbReference type="PRINTS" id="PR00364">
    <property type="entry name" value="DISEASERSIST"/>
</dbReference>
<reference evidence="11" key="2">
    <citation type="submission" date="2021-03" db="UniProtKB">
        <authorList>
            <consortium name="EnsemblPlants"/>
        </authorList>
    </citation>
    <scope>IDENTIFICATION</scope>
</reference>
<gene>
    <name evidence="11" type="primary">LOC110689779</name>
</gene>
<evidence type="ECO:0000259" key="8">
    <source>
        <dbReference type="Pfam" id="PF23559"/>
    </source>
</evidence>
<dbReference type="OrthoDB" id="2018467at2759"/>
<dbReference type="InterPro" id="IPR027417">
    <property type="entry name" value="P-loop_NTPase"/>
</dbReference>
<proteinExistence type="predicted"/>
<dbReference type="InterPro" id="IPR058922">
    <property type="entry name" value="WHD_DRP"/>
</dbReference>
<dbReference type="Gene3D" id="1.20.5.4130">
    <property type="match status" value="1"/>
</dbReference>
<dbReference type="InterPro" id="IPR056789">
    <property type="entry name" value="LRR_R13L1-DRL21"/>
</dbReference>
<dbReference type="PANTHER" id="PTHR36766">
    <property type="entry name" value="PLANT BROAD-SPECTRUM MILDEW RESISTANCE PROTEIN RPW8"/>
    <property type="match status" value="1"/>
</dbReference>
<dbReference type="GO" id="GO:0051707">
    <property type="term" value="P:response to other organism"/>
    <property type="evidence" value="ECO:0007669"/>
    <property type="project" value="UniProtKB-ARBA"/>
</dbReference>
<dbReference type="InterPro" id="IPR055414">
    <property type="entry name" value="LRR_R13L4/SHOC2-like"/>
</dbReference>
<evidence type="ECO:0000259" key="9">
    <source>
        <dbReference type="Pfam" id="PF23598"/>
    </source>
</evidence>
<dbReference type="Gene3D" id="1.10.8.430">
    <property type="entry name" value="Helical domain of apoptotic protease-activating factors"/>
    <property type="match status" value="1"/>
</dbReference>
<organism evidence="11 12">
    <name type="scientific">Chenopodium quinoa</name>
    <name type="common">Quinoa</name>
    <dbReference type="NCBI Taxonomy" id="63459"/>
    <lineage>
        <taxon>Eukaryota</taxon>
        <taxon>Viridiplantae</taxon>
        <taxon>Streptophyta</taxon>
        <taxon>Embryophyta</taxon>
        <taxon>Tracheophyta</taxon>
        <taxon>Spermatophyta</taxon>
        <taxon>Magnoliopsida</taxon>
        <taxon>eudicotyledons</taxon>
        <taxon>Gunneridae</taxon>
        <taxon>Pentapetalae</taxon>
        <taxon>Caryophyllales</taxon>
        <taxon>Chenopodiaceae</taxon>
        <taxon>Chenopodioideae</taxon>
        <taxon>Atripliceae</taxon>
        <taxon>Chenopodium</taxon>
    </lineage>
</organism>
<evidence type="ECO:0000259" key="7">
    <source>
        <dbReference type="Pfam" id="PF18052"/>
    </source>
</evidence>
<dbReference type="SMR" id="A0A803M9D5"/>
<dbReference type="Pfam" id="PF23598">
    <property type="entry name" value="LRR_14"/>
    <property type="match status" value="1"/>
</dbReference>
<dbReference type="EnsemblPlants" id="AUR62025511-RA">
    <property type="protein sequence ID" value="AUR62025511-RA:cds"/>
    <property type="gene ID" value="AUR62025511"/>
</dbReference>
<evidence type="ECO:0000259" key="10">
    <source>
        <dbReference type="Pfam" id="PF25019"/>
    </source>
</evidence>
<dbReference type="Pfam" id="PF00931">
    <property type="entry name" value="NB-ARC"/>
    <property type="match status" value="1"/>
</dbReference>
<reference evidence="11" key="1">
    <citation type="journal article" date="2017" name="Nature">
        <title>The genome of Chenopodium quinoa.</title>
        <authorList>
            <person name="Jarvis D.E."/>
            <person name="Ho Y.S."/>
            <person name="Lightfoot D.J."/>
            <person name="Schmoeckel S.M."/>
            <person name="Li B."/>
            <person name="Borm T.J.A."/>
            <person name="Ohyanagi H."/>
            <person name="Mineta K."/>
            <person name="Michell C.T."/>
            <person name="Saber N."/>
            <person name="Kharbatia N.M."/>
            <person name="Rupper R.R."/>
            <person name="Sharp A.R."/>
            <person name="Dally N."/>
            <person name="Boughton B.A."/>
            <person name="Woo Y.H."/>
            <person name="Gao G."/>
            <person name="Schijlen E.G.W.M."/>
            <person name="Guo X."/>
            <person name="Momin A.A."/>
            <person name="Negrao S."/>
            <person name="Al-Babili S."/>
            <person name="Gehring C."/>
            <person name="Roessner U."/>
            <person name="Jung C."/>
            <person name="Murphy K."/>
            <person name="Arold S.T."/>
            <person name="Gojobori T."/>
            <person name="van der Linden C.G."/>
            <person name="van Loo E.N."/>
            <person name="Jellen E.N."/>
            <person name="Maughan P.J."/>
            <person name="Tester M."/>
        </authorList>
    </citation>
    <scope>NUCLEOTIDE SEQUENCE [LARGE SCALE GENOMIC DNA]</scope>
    <source>
        <strain evidence="11">cv. PI 614886</strain>
    </source>
</reference>
<dbReference type="OMA" id="NIDLWND"/>
<evidence type="ECO:0000256" key="2">
    <source>
        <dbReference type="ARBA" id="ARBA00022737"/>
    </source>
</evidence>
<dbReference type="Gene3D" id="1.10.10.10">
    <property type="entry name" value="Winged helix-like DNA-binding domain superfamily/Winged helix DNA-binding domain"/>
    <property type="match status" value="1"/>
</dbReference>
<dbReference type="GO" id="GO:0006952">
    <property type="term" value="P:defense response"/>
    <property type="evidence" value="ECO:0007669"/>
    <property type="project" value="UniProtKB-KW"/>
</dbReference>
<keyword evidence="5" id="KW-0067">ATP-binding</keyword>
<dbReference type="PANTHER" id="PTHR36766:SF57">
    <property type="entry name" value="DISEASE RESISTANCE PROTEIN RGA1"/>
    <property type="match status" value="1"/>
</dbReference>
<keyword evidence="2" id="KW-0677">Repeat</keyword>
<dbReference type="KEGG" id="cqi:110689779"/>
<dbReference type="InterPro" id="IPR002182">
    <property type="entry name" value="NB-ARC"/>
</dbReference>
<sequence>MAEAIILTVAKLILGKIGSSPGDLVYTYITEEIKGAKSVKKDLKTIADKLEAICAVLEVAEEEQLANKANKIWLRDLKSIVYDIDDLLDEVAFDVMQRRVNQGQLGRQFRYYLSFSNPVISTFGLSHKINNLRKKLENIVAKKNDFELTKCPVKTSKDEIKEPLGGCAFVYEPAIKGRNEAKQDIINILNGVNNVSKLSVLPIVGMGGIGKTALARLVKHDIEHFDPKLWACVSNKFDVCKIIEDIVKDGSDDNIGNLNSNTLLKKLHNLLNGKRYFLVLDDVWVDNIDLWNDLMNILKIGKAGSVILITTRMAEVASVTRTMEPYNLDKLPFPVCWSIFKQLAFIEGDEAKYDSLYEIGRSIVEKCCGIPLVVKTLGSLLRLNRDKQEWQRISNMDSFTELNHQYDKVMQLLKLSYDSLPSHLKPCFAYMSLYVKDLHLSAGYIPYMWSALGLLPQSNGNKDIEVLGNEYLKKLASMSLLQEPSFRSNGWLEGCKMHDLLHDLALNVMGEELAVVTQDEVMVSEFTRHIVWGYESSNSLEDVKFPKELLKAKSARTFRLGFKINYISQSFVQKILSTFSCLRILELEGSSFEELPSLIGNLKHLRYLDLSGNSIIQSLPEEIGDLLNLEAFYLDGCELLKELPRDIHRLQNLRSFTVTTCQKSLTSTKLNQLSCLRYIWFSSCKRLESLWNNNIFVTGLTSLQTLIIEDCPKLTSLSNSMKFNGLQTLELDNCTELDLEEGVGLQGLQSLRTLSITGIPKLASLPNCIQSATASLQNLYIDNCVGLVELPNWLQHFSSLQKLRIKDCQNLLAVPKGFQRLRSLQELCIMNCPHLLQRFAIPSGKDYYLIRHVPKIWLNNVPYTVRSK</sequence>
<feature type="domain" description="NB-ARC" evidence="6">
    <location>
        <begin position="183"/>
        <end position="345"/>
    </location>
</feature>
<accession>A0A803M9D5</accession>
<dbReference type="RefSeq" id="XP_021722275.1">
    <property type="nucleotide sequence ID" value="XM_021866583.1"/>
</dbReference>
<dbReference type="Pfam" id="PF23559">
    <property type="entry name" value="WHD_DRP"/>
    <property type="match status" value="1"/>
</dbReference>
<dbReference type="SUPFAM" id="SSF52540">
    <property type="entry name" value="P-loop containing nucleoside triphosphate hydrolases"/>
    <property type="match status" value="1"/>
</dbReference>
<dbReference type="InterPro" id="IPR032675">
    <property type="entry name" value="LRR_dom_sf"/>
</dbReference>
<dbReference type="Gene3D" id="3.40.50.300">
    <property type="entry name" value="P-loop containing nucleotide triphosphate hydrolases"/>
    <property type="match status" value="1"/>
</dbReference>
<keyword evidence="3" id="KW-0547">Nucleotide-binding</keyword>
<feature type="domain" description="Disease resistance R13L4/SHOC-2-like LRR" evidence="9">
    <location>
        <begin position="574"/>
        <end position="706"/>
    </location>
</feature>
<feature type="domain" description="Disease resistance protein winged helix" evidence="8">
    <location>
        <begin position="436"/>
        <end position="505"/>
    </location>
</feature>
<feature type="domain" description="R13L1/DRL21-like LRR repeat region" evidence="10">
    <location>
        <begin position="774"/>
        <end position="832"/>
    </location>
</feature>
<dbReference type="InterPro" id="IPR041118">
    <property type="entry name" value="Rx_N"/>
</dbReference>
<dbReference type="RefSeq" id="XP_021722274.1">
    <property type="nucleotide sequence ID" value="XM_021866582.1"/>
</dbReference>
<dbReference type="InterPro" id="IPR042197">
    <property type="entry name" value="Apaf_helical"/>
</dbReference>
<dbReference type="GO" id="GO:0043531">
    <property type="term" value="F:ADP binding"/>
    <property type="evidence" value="ECO:0007669"/>
    <property type="project" value="InterPro"/>
</dbReference>
<name>A0A803M9D5_CHEQI</name>
<dbReference type="GeneID" id="110689779"/>
<dbReference type="SUPFAM" id="SSF52058">
    <property type="entry name" value="L domain-like"/>
    <property type="match status" value="1"/>
</dbReference>
<protein>
    <submittedName>
        <fullName evidence="11">Uncharacterized protein</fullName>
    </submittedName>
</protein>
<dbReference type="Gene3D" id="3.80.10.10">
    <property type="entry name" value="Ribonuclease Inhibitor"/>
    <property type="match status" value="2"/>
</dbReference>
<dbReference type="InterPro" id="IPR036388">
    <property type="entry name" value="WH-like_DNA-bd_sf"/>
</dbReference>
<dbReference type="AlphaFoldDB" id="A0A803M9D5"/>
<dbReference type="Pfam" id="PF18052">
    <property type="entry name" value="Rx_N"/>
    <property type="match status" value="1"/>
</dbReference>
<feature type="domain" description="Disease resistance N-terminal" evidence="7">
    <location>
        <begin position="27"/>
        <end position="104"/>
    </location>
</feature>
<keyword evidence="1" id="KW-0433">Leucine-rich repeat</keyword>
<evidence type="ECO:0000256" key="1">
    <source>
        <dbReference type="ARBA" id="ARBA00022614"/>
    </source>
</evidence>
<evidence type="ECO:0000313" key="11">
    <source>
        <dbReference type="EnsemblPlants" id="AUR62025511-RA:cds"/>
    </source>
</evidence>
<dbReference type="Proteomes" id="UP000596660">
    <property type="component" value="Unplaced"/>
</dbReference>
<evidence type="ECO:0000256" key="4">
    <source>
        <dbReference type="ARBA" id="ARBA00022821"/>
    </source>
</evidence>
<evidence type="ECO:0000313" key="12">
    <source>
        <dbReference type="Proteomes" id="UP000596660"/>
    </source>
</evidence>
<dbReference type="GO" id="GO:0005524">
    <property type="term" value="F:ATP binding"/>
    <property type="evidence" value="ECO:0007669"/>
    <property type="project" value="UniProtKB-KW"/>
</dbReference>